<dbReference type="InterPro" id="IPR012677">
    <property type="entry name" value="Nucleotide-bd_a/b_plait_sf"/>
</dbReference>
<dbReference type="InterPro" id="IPR000504">
    <property type="entry name" value="RRM_dom"/>
</dbReference>
<dbReference type="PANTHER" id="PTHR47640">
    <property type="entry name" value="TRNA SELENOCYSTEINE 1-ASSOCIATED PROTEIN 1-RELATED-RELATED"/>
    <property type="match status" value="1"/>
</dbReference>
<dbReference type="GO" id="GO:0003729">
    <property type="term" value="F:mRNA binding"/>
    <property type="evidence" value="ECO:0007669"/>
    <property type="project" value="InterPro"/>
</dbReference>
<sequence>MKTESSSETAENKQPTEEAVSGAVVGQQQPWVAMVMQQPHHYIPYHPHQGGGSNNRTIWVGDLRNWMDEDYLATYFASTNQVASIKVIRNKHTGFPEGYGLVEFYSHASAEKVLQTFSCTTMPNADQPFRLNWASFSMGDKRSNNGSNLSIFVDANTGRSRGYGFVRFGDHNERSQAMTEIER</sequence>
<dbReference type="InterPro" id="IPR035979">
    <property type="entry name" value="RBD_domain_sf"/>
</dbReference>
<name>A0A9Q1QSF9_9SOLA</name>
<feature type="domain" description="RRM" evidence="9">
    <location>
        <begin position="56"/>
        <end position="136"/>
    </location>
</feature>
<keyword evidence="5" id="KW-0539">Nucleus</keyword>
<dbReference type="Proteomes" id="UP001152561">
    <property type="component" value="Unassembled WGS sequence"/>
</dbReference>
<dbReference type="Pfam" id="PF00076">
    <property type="entry name" value="RRM_1"/>
    <property type="match status" value="2"/>
</dbReference>
<dbReference type="GO" id="GO:0005634">
    <property type="term" value="C:nucleus"/>
    <property type="evidence" value="ECO:0007669"/>
    <property type="project" value="UniProtKB-SubCell"/>
</dbReference>
<keyword evidence="2" id="KW-0507">mRNA processing</keyword>
<evidence type="ECO:0000256" key="5">
    <source>
        <dbReference type="ARBA" id="ARBA00023242"/>
    </source>
</evidence>
<evidence type="ECO:0000256" key="7">
    <source>
        <dbReference type="PROSITE-ProRule" id="PRU00176"/>
    </source>
</evidence>
<protein>
    <recommendedName>
        <fullName evidence="9">RRM domain-containing protein</fullName>
    </recommendedName>
</protein>
<dbReference type="SMART" id="SM00360">
    <property type="entry name" value="RRM"/>
    <property type="match status" value="1"/>
</dbReference>
<dbReference type="EMBL" id="JAJAGQ010000024">
    <property type="protein sequence ID" value="KAJ8526488.1"/>
    <property type="molecule type" value="Genomic_DNA"/>
</dbReference>
<evidence type="ECO:0000256" key="3">
    <source>
        <dbReference type="ARBA" id="ARBA00022737"/>
    </source>
</evidence>
<dbReference type="GO" id="GO:0005829">
    <property type="term" value="C:cytosol"/>
    <property type="evidence" value="ECO:0007669"/>
    <property type="project" value="TreeGrafter"/>
</dbReference>
<dbReference type="OrthoDB" id="446113at2759"/>
<proteinExistence type="predicted"/>
<evidence type="ECO:0000256" key="6">
    <source>
        <dbReference type="ARBA" id="ARBA00057395"/>
    </source>
</evidence>
<dbReference type="CDD" id="cd12344">
    <property type="entry name" value="RRM1_SECp43_like"/>
    <property type="match status" value="1"/>
</dbReference>
<gene>
    <name evidence="10" type="ORF">K7X08_028965</name>
</gene>
<evidence type="ECO:0000259" key="9">
    <source>
        <dbReference type="PROSITE" id="PS50102"/>
    </source>
</evidence>
<organism evidence="10 11">
    <name type="scientific">Anisodus acutangulus</name>
    <dbReference type="NCBI Taxonomy" id="402998"/>
    <lineage>
        <taxon>Eukaryota</taxon>
        <taxon>Viridiplantae</taxon>
        <taxon>Streptophyta</taxon>
        <taxon>Embryophyta</taxon>
        <taxon>Tracheophyta</taxon>
        <taxon>Spermatophyta</taxon>
        <taxon>Magnoliopsida</taxon>
        <taxon>eudicotyledons</taxon>
        <taxon>Gunneridae</taxon>
        <taxon>Pentapetalae</taxon>
        <taxon>asterids</taxon>
        <taxon>lamiids</taxon>
        <taxon>Solanales</taxon>
        <taxon>Solanaceae</taxon>
        <taxon>Solanoideae</taxon>
        <taxon>Hyoscyameae</taxon>
        <taxon>Anisodus</taxon>
    </lineage>
</organism>
<evidence type="ECO:0000256" key="1">
    <source>
        <dbReference type="ARBA" id="ARBA00004123"/>
    </source>
</evidence>
<evidence type="ECO:0000256" key="8">
    <source>
        <dbReference type="SAM" id="MobiDB-lite"/>
    </source>
</evidence>
<dbReference type="Gene3D" id="3.30.70.330">
    <property type="match status" value="2"/>
</dbReference>
<feature type="compositionally biased region" description="Basic and acidic residues" evidence="8">
    <location>
        <begin position="1"/>
        <end position="16"/>
    </location>
</feature>
<accession>A0A9Q1QSF9</accession>
<dbReference type="PANTHER" id="PTHR47640:SF16">
    <property type="entry name" value="POLYADENYLATE-BINDING PROTEIN RBP47C-RELATED"/>
    <property type="match status" value="1"/>
</dbReference>
<reference evidence="11" key="1">
    <citation type="journal article" date="2023" name="Proc. Natl. Acad. Sci. U.S.A.">
        <title>Genomic and structural basis for evolution of tropane alkaloid biosynthesis.</title>
        <authorList>
            <person name="Wanga Y.-J."/>
            <person name="Taina T."/>
            <person name="Yua J.-Y."/>
            <person name="Lia J."/>
            <person name="Xua B."/>
            <person name="Chenc J."/>
            <person name="D'Auriad J.C."/>
            <person name="Huanga J.-P."/>
            <person name="Huanga S.-X."/>
        </authorList>
    </citation>
    <scope>NUCLEOTIDE SEQUENCE [LARGE SCALE GENOMIC DNA]</scope>
    <source>
        <strain evidence="11">cv. KIB-2019</strain>
    </source>
</reference>
<evidence type="ECO:0000256" key="2">
    <source>
        <dbReference type="ARBA" id="ARBA00022664"/>
    </source>
</evidence>
<comment type="function">
    <text evidence="6">Heterogeneous nuclear ribonucleoprotein (hnRNP)-protein binding the poly(A) tail of mRNA and probably involved in some steps of pre-mRNA maturation.</text>
</comment>
<keyword evidence="11" id="KW-1185">Reference proteome</keyword>
<evidence type="ECO:0000313" key="10">
    <source>
        <dbReference type="EMBL" id="KAJ8526488.1"/>
    </source>
</evidence>
<dbReference type="GO" id="GO:0006397">
    <property type="term" value="P:mRNA processing"/>
    <property type="evidence" value="ECO:0007669"/>
    <property type="project" value="UniProtKB-KW"/>
</dbReference>
<dbReference type="FunFam" id="3.30.70.330:FF:000103">
    <property type="entry name" value="Polyadenylate-binding protein RBP47B"/>
    <property type="match status" value="1"/>
</dbReference>
<dbReference type="InterPro" id="IPR050825">
    <property type="entry name" value="RBM42_RBP45_47-like"/>
</dbReference>
<keyword evidence="3" id="KW-0677">Repeat</keyword>
<dbReference type="PROSITE" id="PS50102">
    <property type="entry name" value="RRM"/>
    <property type="match status" value="1"/>
</dbReference>
<dbReference type="SUPFAM" id="SSF54928">
    <property type="entry name" value="RNA-binding domain, RBD"/>
    <property type="match status" value="1"/>
</dbReference>
<feature type="region of interest" description="Disordered" evidence="8">
    <location>
        <begin position="1"/>
        <end position="22"/>
    </location>
</feature>
<keyword evidence="4 7" id="KW-0694">RNA-binding</keyword>
<comment type="subcellular location">
    <subcellularLocation>
        <location evidence="1">Nucleus</location>
    </subcellularLocation>
</comment>
<comment type="caution">
    <text evidence="10">The sequence shown here is derived from an EMBL/GenBank/DDBJ whole genome shotgun (WGS) entry which is preliminary data.</text>
</comment>
<evidence type="ECO:0000256" key="4">
    <source>
        <dbReference type="ARBA" id="ARBA00022884"/>
    </source>
</evidence>
<dbReference type="AlphaFoldDB" id="A0A9Q1QSF9"/>
<evidence type="ECO:0000313" key="11">
    <source>
        <dbReference type="Proteomes" id="UP001152561"/>
    </source>
</evidence>